<dbReference type="Gene3D" id="1.20.140.10">
    <property type="entry name" value="Butyryl-CoA Dehydrogenase, subunit A, domain 3"/>
    <property type="match status" value="1"/>
</dbReference>
<keyword evidence="9" id="KW-1185">Reference proteome</keyword>
<evidence type="ECO:0000259" key="6">
    <source>
        <dbReference type="Pfam" id="PF00441"/>
    </source>
</evidence>
<dbReference type="SUPFAM" id="SSF47203">
    <property type="entry name" value="Acyl-CoA dehydrogenase C-terminal domain-like"/>
    <property type="match status" value="1"/>
</dbReference>
<dbReference type="Pfam" id="PF00441">
    <property type="entry name" value="Acyl-CoA_dh_1"/>
    <property type="match status" value="1"/>
</dbReference>
<sequence length="351" mass="36308">MQLVPTSEQDELRSAVRALLDKQAPRAVRATVDDGAGYDRDLWRRLGTELGVLGLAVPEELGGAGAGHVERAILAEELGRALLPSPFLGSAVLATDLLVGLDDRSGLLGALGSGERMAAVAGVLGPAGDVSVSGGGLRGSAGPVVDATDADDLLVVVDGVVHHLDATGPGVVRTPLRSLDPTRRHARVDLDGAAATRLGSLDSDALQRVRDLATVAIAAEQTGVMGAAVDRTVAYVSDRVQFGRVIGSYQAVKHGCADMYASTEQAVSAVRAAAWAADHDPDALPLPAAVARVFVGPAAFAVTNSMVQYHGGIGYTWEHDAHLFYKRAKSDELLSGPPGAARARLAELMKV</sequence>
<dbReference type="Pfam" id="PF02771">
    <property type="entry name" value="Acyl-CoA_dh_N"/>
    <property type="match status" value="1"/>
</dbReference>
<keyword evidence="5" id="KW-0560">Oxidoreductase</keyword>
<feature type="domain" description="Acyl-CoA dehydrogenase/oxidase N-terminal" evidence="7">
    <location>
        <begin position="6"/>
        <end position="85"/>
    </location>
</feature>
<feature type="domain" description="Acyl-CoA dehydrogenase/oxidase C-terminal" evidence="6">
    <location>
        <begin position="215"/>
        <end position="347"/>
    </location>
</feature>
<dbReference type="PANTHER" id="PTHR43884">
    <property type="entry name" value="ACYL-COA DEHYDROGENASE"/>
    <property type="match status" value="1"/>
</dbReference>
<evidence type="ECO:0000313" key="8">
    <source>
        <dbReference type="EMBL" id="MCD2195318.1"/>
    </source>
</evidence>
<evidence type="ECO:0000256" key="4">
    <source>
        <dbReference type="ARBA" id="ARBA00022827"/>
    </source>
</evidence>
<name>A0ABS8PAQ8_9PSEU</name>
<dbReference type="PANTHER" id="PTHR43884:SF20">
    <property type="entry name" value="ACYL-COA DEHYDROGENASE FADE28"/>
    <property type="match status" value="1"/>
</dbReference>
<comment type="cofactor">
    <cofactor evidence="1">
        <name>FAD</name>
        <dbReference type="ChEBI" id="CHEBI:57692"/>
    </cofactor>
</comment>
<evidence type="ECO:0000259" key="7">
    <source>
        <dbReference type="Pfam" id="PF02771"/>
    </source>
</evidence>
<keyword evidence="4" id="KW-0274">FAD</keyword>
<dbReference type="SUPFAM" id="SSF56645">
    <property type="entry name" value="Acyl-CoA dehydrogenase NM domain-like"/>
    <property type="match status" value="1"/>
</dbReference>
<comment type="caution">
    <text evidence="8">The sequence shown here is derived from an EMBL/GenBank/DDBJ whole genome shotgun (WGS) entry which is preliminary data.</text>
</comment>
<protein>
    <submittedName>
        <fullName evidence="8">Acyl-CoA/acyl-ACP dehydrogenase</fullName>
    </submittedName>
</protein>
<evidence type="ECO:0000256" key="1">
    <source>
        <dbReference type="ARBA" id="ARBA00001974"/>
    </source>
</evidence>
<dbReference type="RefSeq" id="WP_230736322.1">
    <property type="nucleotide sequence ID" value="NZ_JAJNDB010000004.1"/>
</dbReference>
<reference evidence="8 9" key="1">
    <citation type="submission" date="2021-11" db="EMBL/GenBank/DDBJ databases">
        <title>Draft genome sequence of Actinomycetospora sp. SF1 isolated from the rhizosphere soil.</title>
        <authorList>
            <person name="Duangmal K."/>
            <person name="Chantavorakit T."/>
        </authorList>
    </citation>
    <scope>NUCLEOTIDE SEQUENCE [LARGE SCALE GENOMIC DNA]</scope>
    <source>
        <strain evidence="8 9">TBRC 5722</strain>
    </source>
</reference>
<dbReference type="InterPro" id="IPR009075">
    <property type="entry name" value="AcylCo_DH/oxidase_C"/>
</dbReference>
<dbReference type="InterPro" id="IPR013786">
    <property type="entry name" value="AcylCoA_DH/ox_N"/>
</dbReference>
<keyword evidence="3" id="KW-0285">Flavoprotein</keyword>
<dbReference type="InterPro" id="IPR009100">
    <property type="entry name" value="AcylCoA_DH/oxidase_NM_dom_sf"/>
</dbReference>
<evidence type="ECO:0000313" key="9">
    <source>
        <dbReference type="Proteomes" id="UP001199469"/>
    </source>
</evidence>
<dbReference type="InterPro" id="IPR037069">
    <property type="entry name" value="AcylCoA_DH/ox_N_sf"/>
</dbReference>
<organism evidence="8 9">
    <name type="scientific">Actinomycetospora endophytica</name>
    <dbReference type="NCBI Taxonomy" id="2291215"/>
    <lineage>
        <taxon>Bacteria</taxon>
        <taxon>Bacillati</taxon>
        <taxon>Actinomycetota</taxon>
        <taxon>Actinomycetes</taxon>
        <taxon>Pseudonocardiales</taxon>
        <taxon>Pseudonocardiaceae</taxon>
        <taxon>Actinomycetospora</taxon>
    </lineage>
</organism>
<dbReference type="EMBL" id="JAJNDB010000004">
    <property type="protein sequence ID" value="MCD2195318.1"/>
    <property type="molecule type" value="Genomic_DNA"/>
</dbReference>
<evidence type="ECO:0000256" key="2">
    <source>
        <dbReference type="ARBA" id="ARBA00009347"/>
    </source>
</evidence>
<gene>
    <name evidence="8" type="ORF">LQ327_18275</name>
</gene>
<comment type="similarity">
    <text evidence="2">Belongs to the acyl-CoA dehydrogenase family.</text>
</comment>
<dbReference type="Proteomes" id="UP001199469">
    <property type="component" value="Unassembled WGS sequence"/>
</dbReference>
<dbReference type="Gene3D" id="1.10.540.10">
    <property type="entry name" value="Acyl-CoA dehydrogenase/oxidase, N-terminal domain"/>
    <property type="match status" value="1"/>
</dbReference>
<dbReference type="InterPro" id="IPR036250">
    <property type="entry name" value="AcylCo_DH-like_C"/>
</dbReference>
<evidence type="ECO:0000256" key="5">
    <source>
        <dbReference type="ARBA" id="ARBA00023002"/>
    </source>
</evidence>
<proteinExistence type="inferred from homology"/>
<evidence type="ECO:0000256" key="3">
    <source>
        <dbReference type="ARBA" id="ARBA00022630"/>
    </source>
</evidence>
<accession>A0ABS8PAQ8</accession>